<feature type="transmembrane region" description="Helical" evidence="2">
    <location>
        <begin position="166"/>
        <end position="187"/>
    </location>
</feature>
<feature type="transmembrane region" description="Helical" evidence="2">
    <location>
        <begin position="448"/>
        <end position="466"/>
    </location>
</feature>
<dbReference type="Gene3D" id="3.40.50.150">
    <property type="entry name" value="Vaccinia Virus protein VP39"/>
    <property type="match status" value="1"/>
</dbReference>
<evidence type="ECO:0000256" key="2">
    <source>
        <dbReference type="SAM" id="Phobius"/>
    </source>
</evidence>
<organism evidence="3 4">
    <name type="scientific">Terriglobus roseus</name>
    <dbReference type="NCBI Taxonomy" id="392734"/>
    <lineage>
        <taxon>Bacteria</taxon>
        <taxon>Pseudomonadati</taxon>
        <taxon>Acidobacteriota</taxon>
        <taxon>Terriglobia</taxon>
        <taxon>Terriglobales</taxon>
        <taxon>Acidobacteriaceae</taxon>
        <taxon>Terriglobus</taxon>
    </lineage>
</organism>
<dbReference type="EMBL" id="LT629690">
    <property type="protein sequence ID" value="SDF43623.1"/>
    <property type="molecule type" value="Genomic_DNA"/>
</dbReference>
<feature type="transmembrane region" description="Helical" evidence="2">
    <location>
        <begin position="304"/>
        <end position="325"/>
    </location>
</feature>
<feature type="transmembrane region" description="Helical" evidence="2">
    <location>
        <begin position="193"/>
        <end position="212"/>
    </location>
</feature>
<dbReference type="Pfam" id="PF01564">
    <property type="entry name" value="Spermine_synth"/>
    <property type="match status" value="1"/>
</dbReference>
<dbReference type="PANTHER" id="PTHR43317:SF1">
    <property type="entry name" value="THERMOSPERMINE SYNTHASE ACAULIS5"/>
    <property type="match status" value="1"/>
</dbReference>
<dbReference type="SUPFAM" id="SSF103473">
    <property type="entry name" value="MFS general substrate transporter"/>
    <property type="match status" value="1"/>
</dbReference>
<gene>
    <name evidence="3" type="ORF">SAMN05444167_2401</name>
</gene>
<dbReference type="SUPFAM" id="SSF53335">
    <property type="entry name" value="S-adenosyl-L-methionine-dependent methyltransferases"/>
    <property type="match status" value="1"/>
</dbReference>
<feature type="transmembrane region" description="Helical" evidence="2">
    <location>
        <begin position="273"/>
        <end position="292"/>
    </location>
</feature>
<feature type="transmembrane region" description="Helical" evidence="2">
    <location>
        <begin position="420"/>
        <end position="441"/>
    </location>
</feature>
<dbReference type="InterPro" id="IPR036259">
    <property type="entry name" value="MFS_trans_sf"/>
</dbReference>
<feature type="transmembrane region" description="Helical" evidence="2">
    <location>
        <begin position="394"/>
        <end position="414"/>
    </location>
</feature>
<protein>
    <submittedName>
        <fullName evidence="3">Predicted spermidine synthase with an N-terminal membrane domain</fullName>
    </submittedName>
</protein>
<evidence type="ECO:0000313" key="4">
    <source>
        <dbReference type="Proteomes" id="UP000182427"/>
    </source>
</evidence>
<dbReference type="RefSeq" id="WP_231966442.1">
    <property type="nucleotide sequence ID" value="NZ_LT629690.1"/>
</dbReference>
<name>A0A1G7L2E2_9BACT</name>
<keyword evidence="2" id="KW-0472">Membrane</keyword>
<evidence type="ECO:0000313" key="3">
    <source>
        <dbReference type="EMBL" id="SDF43623.1"/>
    </source>
</evidence>
<feature type="transmembrane region" description="Helical" evidence="2">
    <location>
        <begin position="27"/>
        <end position="45"/>
    </location>
</feature>
<dbReference type="Proteomes" id="UP000182427">
    <property type="component" value="Chromosome I"/>
</dbReference>
<reference evidence="3 4" key="1">
    <citation type="submission" date="2016-10" db="EMBL/GenBank/DDBJ databases">
        <authorList>
            <person name="de Groot N.N."/>
        </authorList>
    </citation>
    <scope>NUCLEOTIDE SEQUENCE [LARGE SCALE GENOMIC DNA]</scope>
    <source>
        <strain evidence="3 4">GAS232</strain>
    </source>
</reference>
<dbReference type="Gene3D" id="1.20.1250.20">
    <property type="entry name" value="MFS general substrate transporter like domains"/>
    <property type="match status" value="1"/>
</dbReference>
<accession>A0A1G7L2E2</accession>
<dbReference type="NCBIfam" id="NF037959">
    <property type="entry name" value="MFS_SpdSyn"/>
    <property type="match status" value="2"/>
</dbReference>
<feature type="transmembrane region" description="Helical" evidence="2">
    <location>
        <begin position="233"/>
        <end position="253"/>
    </location>
</feature>
<feature type="transmembrane region" description="Helical" evidence="2">
    <location>
        <begin position="130"/>
        <end position="154"/>
    </location>
</feature>
<dbReference type="InterPro" id="IPR029063">
    <property type="entry name" value="SAM-dependent_MTases_sf"/>
</dbReference>
<keyword evidence="1" id="KW-0620">Polyamine biosynthesis</keyword>
<proteinExistence type="predicted"/>
<dbReference type="PANTHER" id="PTHR43317">
    <property type="entry name" value="THERMOSPERMINE SYNTHASE ACAULIS5"/>
    <property type="match status" value="1"/>
</dbReference>
<evidence type="ECO:0000256" key="1">
    <source>
        <dbReference type="ARBA" id="ARBA00023115"/>
    </source>
</evidence>
<dbReference type="AlphaFoldDB" id="A0A1G7L2E2"/>
<feature type="transmembrane region" description="Helical" evidence="2">
    <location>
        <begin position="91"/>
        <end position="110"/>
    </location>
</feature>
<keyword evidence="2" id="KW-1133">Transmembrane helix</keyword>
<feature type="transmembrane region" description="Helical" evidence="2">
    <location>
        <begin position="355"/>
        <end position="382"/>
    </location>
</feature>
<sequence length="843" mass="90877">MPAATMIAKQEETTNSISALHSRRARLIVALTFSGVSALIFQILWARELSLVVGVEVYAITLAISAFFAGIAGGSALFGRIVDRVVSPARLYAILETGIAVTAVAVTLLLPSMSVMYAKLQDHVGLLALVFPFIVVSIPALLMGGTLPVAVRALKPQSHRVAVDGGFLYTANTAGGIVGVLIASFVLIPWIGIRGTALVAALLNLIACAVMWQQRTQIEHEDEKTSVAEKRHVPSGIASHLPLALYALAGAVALGYEVVWSQAIGQFVSTRAFAFSIVLAVYLSGLALGAWFGSRLVKRGMDSWGMFGLLISGAGLISMLEFSMMGRWTVSTQMWIGEVVLKGTGSDALRMYTSFATAGIGLVFLPTLLLGAAFPVALRLVAGRFGEGRSVGNALSANTAAGIVGTMITGFVMIPTLGIVRTLALLTIGAGAIGVAATVFATHRWMKLFVVVTALSTMFAAAMTPADRLANLLLVTRGGGALIFYEEGRGATVAVAQQRSKDNVFRRLFVQGVSNSGDAMPSMRYMRLQTMIPLLIHSGEPKSIMVVGFGTGITAGETLRYPGLTTRVCAELLPSIVRAGKMFPENYNASDDNRLSIRVRDGRQELIRSDQSYDVITLEPPPPSAQGVANLYSFEFYELAKTRLNQNGILAQWLPIATQNEQQTRELVRSFLNAFPYATLWTTELHEMLLVGSPQPIRIDVRTLQERFAPESVVASMKGVGIDSPAAVLATWITDRAGLEHFASDARPVTDDHPRIEYGPWVRQDEITRVLPDLLDLKTEVPASGVDGELTAEIHRKQAALFDFYAAGLAAYAGDRNRWEQAIRSVVTTDPENAYYQWIIGRE</sequence>
<feature type="transmembrane region" description="Helical" evidence="2">
    <location>
        <begin position="57"/>
        <end position="79"/>
    </location>
</feature>
<keyword evidence="2" id="KW-0812">Transmembrane</keyword>
<dbReference type="GO" id="GO:0006596">
    <property type="term" value="P:polyamine biosynthetic process"/>
    <property type="evidence" value="ECO:0007669"/>
    <property type="project" value="UniProtKB-KW"/>
</dbReference>
<keyword evidence="4" id="KW-1185">Reference proteome</keyword>